<evidence type="ECO:0000313" key="2">
    <source>
        <dbReference type="EMBL" id="RDX59162.1"/>
    </source>
</evidence>
<comment type="caution">
    <text evidence="2">The sequence shown here is derived from an EMBL/GenBank/DDBJ whole genome shotgun (WGS) entry which is preliminary data.</text>
</comment>
<organism evidence="2 3">
    <name type="scientific">Mucuna pruriens</name>
    <name type="common">Velvet bean</name>
    <name type="synonym">Dolichos pruriens</name>
    <dbReference type="NCBI Taxonomy" id="157652"/>
    <lineage>
        <taxon>Eukaryota</taxon>
        <taxon>Viridiplantae</taxon>
        <taxon>Streptophyta</taxon>
        <taxon>Embryophyta</taxon>
        <taxon>Tracheophyta</taxon>
        <taxon>Spermatophyta</taxon>
        <taxon>Magnoliopsida</taxon>
        <taxon>eudicotyledons</taxon>
        <taxon>Gunneridae</taxon>
        <taxon>Pentapetalae</taxon>
        <taxon>rosids</taxon>
        <taxon>fabids</taxon>
        <taxon>Fabales</taxon>
        <taxon>Fabaceae</taxon>
        <taxon>Papilionoideae</taxon>
        <taxon>50 kb inversion clade</taxon>
        <taxon>NPAAA clade</taxon>
        <taxon>indigoferoid/millettioid clade</taxon>
        <taxon>Phaseoleae</taxon>
        <taxon>Mucuna</taxon>
    </lineage>
</organism>
<keyword evidence="1" id="KW-1133">Transmembrane helix</keyword>
<name>A0A371E203_MUCPR</name>
<dbReference type="Proteomes" id="UP000257109">
    <property type="component" value="Unassembled WGS sequence"/>
</dbReference>
<proteinExistence type="predicted"/>
<feature type="non-terminal residue" evidence="2">
    <location>
        <position position="162"/>
    </location>
</feature>
<reference evidence="2" key="1">
    <citation type="submission" date="2018-05" db="EMBL/GenBank/DDBJ databases">
        <title>Draft genome of Mucuna pruriens seed.</title>
        <authorList>
            <person name="Nnadi N.E."/>
            <person name="Vos R."/>
            <person name="Hasami M.H."/>
            <person name="Devisetty U.K."/>
            <person name="Aguiy J.C."/>
        </authorList>
    </citation>
    <scope>NUCLEOTIDE SEQUENCE [LARGE SCALE GENOMIC DNA]</scope>
    <source>
        <strain evidence="2">JCA_2017</strain>
    </source>
</reference>
<gene>
    <name evidence="2" type="ORF">CR513_61893</name>
</gene>
<dbReference type="AlphaFoldDB" id="A0A371E203"/>
<dbReference type="OrthoDB" id="1581700at2759"/>
<keyword evidence="1" id="KW-0472">Membrane</keyword>
<sequence length="162" mass="17979">NESWGLETDTALIKSLSDSRALIICDFQINASVSLTARGTVTILGRTASPLCRYGATAMLPILDHSQAIPLSWFLHSPLEPSFQSTPGAQLVSFLVYCLWPSCSLFFVHRARVMDLQKSADKDWNEDIFVELDSEFAFAFNFAIDSAEKWKILSLNNGASKL</sequence>
<feature type="non-terminal residue" evidence="2">
    <location>
        <position position="1"/>
    </location>
</feature>
<feature type="transmembrane region" description="Helical" evidence="1">
    <location>
        <begin position="88"/>
        <end position="108"/>
    </location>
</feature>
<keyword evidence="3" id="KW-1185">Reference proteome</keyword>
<protein>
    <submittedName>
        <fullName evidence="2">Uncharacterized protein</fullName>
    </submittedName>
</protein>
<evidence type="ECO:0000313" key="3">
    <source>
        <dbReference type="Proteomes" id="UP000257109"/>
    </source>
</evidence>
<keyword evidence="1" id="KW-0812">Transmembrane</keyword>
<evidence type="ECO:0000256" key="1">
    <source>
        <dbReference type="SAM" id="Phobius"/>
    </source>
</evidence>
<dbReference type="EMBL" id="QJKJ01017207">
    <property type="protein sequence ID" value="RDX59162.1"/>
    <property type="molecule type" value="Genomic_DNA"/>
</dbReference>
<accession>A0A371E203</accession>